<keyword evidence="5" id="KW-1185">Reference proteome</keyword>
<evidence type="ECO:0000256" key="1">
    <source>
        <dbReference type="SAM" id="Coils"/>
    </source>
</evidence>
<evidence type="ECO:0000313" key="4">
    <source>
        <dbReference type="EMBL" id="USF86338.1"/>
    </source>
</evidence>
<keyword evidence="1" id="KW-0175">Coiled coil</keyword>
<dbReference type="EMBL" id="CP090569">
    <property type="protein sequence ID" value="USF86338.1"/>
    <property type="molecule type" value="Genomic_DNA"/>
</dbReference>
<feature type="transmembrane region" description="Helical" evidence="3">
    <location>
        <begin position="107"/>
        <end position="127"/>
    </location>
</feature>
<dbReference type="Proteomes" id="UP001056649">
    <property type="component" value="Chromosome"/>
</dbReference>
<keyword evidence="3" id="KW-0472">Membrane</keyword>
<keyword evidence="3" id="KW-1133">Transmembrane helix</keyword>
<reference evidence="4" key="1">
    <citation type="journal article" date="2022" name="Mol. Ecol. Resour.">
        <title>The complete and closed genome of the facultative generalist Candidatus Endoriftia persephone from deep-sea hydrothermal vents.</title>
        <authorList>
            <person name="de Oliveira A.L."/>
            <person name="Srivastava A."/>
            <person name="Espada-Hinojosa S."/>
            <person name="Bright M."/>
        </authorList>
    </citation>
    <scope>NUCLEOTIDE SEQUENCE</scope>
    <source>
        <strain evidence="4">Tica-EPR-9o50.N</strain>
    </source>
</reference>
<sequence>MTKKTKESTTAEAEGVSDSREAADSNNEKSSESRLLPGLLHSIFDRMHKENRDSGKAQEKIIHEFTARLTDAFNEVHAESKERERLLEEKLKAIEQEQEYKIRRIKFLSVPGTIIATACMVYLFYVVHVMETSMTSMSDDMHHMRGYISSISGDTRVMSSNVVTMNNHMADMNGNIGSVDEKMGNMNSEMGDIKKEVKGMNGNMTHLNRSVGVMTRDVGAMSHTISPVMGSMGKFMPF</sequence>
<proteinExistence type="predicted"/>
<evidence type="ECO:0000313" key="5">
    <source>
        <dbReference type="Proteomes" id="UP001056649"/>
    </source>
</evidence>
<evidence type="ECO:0000256" key="3">
    <source>
        <dbReference type="SAM" id="Phobius"/>
    </source>
</evidence>
<gene>
    <name evidence="4" type="ORF">L0Y14_09285</name>
</gene>
<evidence type="ECO:0000256" key="2">
    <source>
        <dbReference type="SAM" id="MobiDB-lite"/>
    </source>
</evidence>
<dbReference type="RefSeq" id="WP_006473709.1">
    <property type="nucleotide sequence ID" value="NZ_CP090569.1"/>
</dbReference>
<dbReference type="Gene3D" id="1.10.287.950">
    <property type="entry name" value="Methyl-accepting chemotaxis protein"/>
    <property type="match status" value="1"/>
</dbReference>
<dbReference type="AlphaFoldDB" id="A0A9J6ZUE5"/>
<keyword evidence="3" id="KW-0812">Transmembrane</keyword>
<name>A0A9J6ZUE5_9GAMM</name>
<accession>A0A9J6ZUE5</accession>
<protein>
    <submittedName>
        <fullName evidence="4">Uncharacterized protein</fullName>
    </submittedName>
</protein>
<feature type="region of interest" description="Disordered" evidence="2">
    <location>
        <begin position="1"/>
        <end position="34"/>
    </location>
</feature>
<feature type="compositionally biased region" description="Basic and acidic residues" evidence="2">
    <location>
        <begin position="17"/>
        <end position="32"/>
    </location>
</feature>
<feature type="coiled-coil region" evidence="1">
    <location>
        <begin position="69"/>
        <end position="97"/>
    </location>
</feature>
<dbReference type="KEGG" id="eps:L0Y14_09285"/>
<organism evidence="4 5">
    <name type="scientific">Candidatus Endoriftia persephonae</name>
    <dbReference type="NCBI Taxonomy" id="393765"/>
    <lineage>
        <taxon>Bacteria</taxon>
        <taxon>Pseudomonadati</taxon>
        <taxon>Pseudomonadota</taxon>
        <taxon>Gammaproteobacteria</taxon>
        <taxon>Chromatiales</taxon>
        <taxon>Sedimenticolaceae</taxon>
        <taxon>Candidatus Endoriftia</taxon>
    </lineage>
</organism>